<organism evidence="3">
    <name type="scientific">Gasterosteus aculeatus</name>
    <name type="common">Three-spined stickleback</name>
    <dbReference type="NCBI Taxonomy" id="69293"/>
    <lineage>
        <taxon>Eukaryota</taxon>
        <taxon>Metazoa</taxon>
        <taxon>Chordata</taxon>
        <taxon>Craniata</taxon>
        <taxon>Vertebrata</taxon>
        <taxon>Euteleostomi</taxon>
        <taxon>Actinopterygii</taxon>
        <taxon>Neopterygii</taxon>
        <taxon>Teleostei</taxon>
        <taxon>Neoteleostei</taxon>
        <taxon>Acanthomorphata</taxon>
        <taxon>Eupercaria</taxon>
        <taxon>Perciformes</taxon>
        <taxon>Cottioidei</taxon>
        <taxon>Gasterosteales</taxon>
        <taxon>Gasterosteidae</taxon>
        <taxon>Gasterosteus</taxon>
    </lineage>
</organism>
<dbReference type="AlphaFoldDB" id="G3QC49"/>
<keyword evidence="2" id="KW-0472">Membrane</keyword>
<protein>
    <submittedName>
        <fullName evidence="3">Uncharacterized protein</fullName>
    </submittedName>
</protein>
<feature type="region of interest" description="Disordered" evidence="1">
    <location>
        <begin position="1"/>
        <end position="25"/>
    </location>
</feature>
<dbReference type="Ensembl" id="ENSGACT00000027517.1">
    <property type="protein sequence ID" value="ENSGACP00000027465.1"/>
    <property type="gene ID" value="ENSGACG00000020772.1"/>
</dbReference>
<dbReference type="Bgee" id="ENSGACG00000020772">
    <property type="expression patterns" value="Expressed in camera-type eye and 7 other cell types or tissues"/>
</dbReference>
<dbReference type="InParanoid" id="G3QC49"/>
<accession>G3QC49</accession>
<evidence type="ECO:0000256" key="1">
    <source>
        <dbReference type="SAM" id="MobiDB-lite"/>
    </source>
</evidence>
<keyword evidence="2" id="KW-1133">Transmembrane helix</keyword>
<evidence type="ECO:0000313" key="3">
    <source>
        <dbReference type="Ensembl" id="ENSGACP00000027465.1"/>
    </source>
</evidence>
<evidence type="ECO:0000256" key="2">
    <source>
        <dbReference type="SAM" id="Phobius"/>
    </source>
</evidence>
<proteinExistence type="predicted"/>
<name>G3QC49_GASAC</name>
<keyword evidence="2" id="KW-0812">Transmembrane</keyword>
<sequence>GFEPRSGTSVAKLAECSSRGPSARRPPLFTASGLIDPLRLFRDQKTPASLRRRSLGLGVTFIVALVRFITLL</sequence>
<reference evidence="3" key="1">
    <citation type="submission" date="2006-01" db="EMBL/GenBank/DDBJ databases">
        <authorList>
            <person name="Lindblad-Toh K."/>
            <person name="Mauceli E."/>
            <person name="Grabherr M."/>
            <person name="Chang J.L."/>
            <person name="Lander E.S."/>
        </authorList>
    </citation>
    <scope>NUCLEOTIDE SEQUENCE [LARGE SCALE GENOMIC DNA]</scope>
</reference>
<feature type="transmembrane region" description="Helical" evidence="2">
    <location>
        <begin position="54"/>
        <end position="71"/>
    </location>
</feature>
<reference evidence="3" key="2">
    <citation type="submission" date="2024-04" db="UniProtKB">
        <authorList>
            <consortium name="Ensembl"/>
        </authorList>
    </citation>
    <scope>IDENTIFICATION</scope>
</reference>